<evidence type="ECO:0000313" key="3">
    <source>
        <dbReference type="Proteomes" id="UP000011531"/>
    </source>
</evidence>
<feature type="transmembrane region" description="Helical" evidence="1">
    <location>
        <begin position="194"/>
        <end position="216"/>
    </location>
</feature>
<accession>L9XH05</accession>
<organism evidence="2 3">
    <name type="scientific">Natronococcus jeotgali DSM 18795</name>
    <dbReference type="NCBI Taxonomy" id="1227498"/>
    <lineage>
        <taxon>Archaea</taxon>
        <taxon>Methanobacteriati</taxon>
        <taxon>Methanobacteriota</taxon>
        <taxon>Stenosarchaea group</taxon>
        <taxon>Halobacteria</taxon>
        <taxon>Halobacteriales</taxon>
        <taxon>Natrialbaceae</taxon>
        <taxon>Natronococcus</taxon>
    </lineage>
</organism>
<feature type="transmembrane region" description="Helical" evidence="1">
    <location>
        <begin position="98"/>
        <end position="117"/>
    </location>
</feature>
<dbReference type="SUPFAM" id="SSF81442">
    <property type="entry name" value="Cytochrome c oxidase subunit I-like"/>
    <property type="match status" value="1"/>
</dbReference>
<feature type="transmembrane region" description="Helical" evidence="1">
    <location>
        <begin position="237"/>
        <end position="253"/>
    </location>
</feature>
<feature type="transmembrane region" description="Helical" evidence="1">
    <location>
        <begin position="62"/>
        <end position="86"/>
    </location>
</feature>
<dbReference type="AlphaFoldDB" id="L9XH05"/>
<reference evidence="2 3" key="1">
    <citation type="journal article" date="2014" name="PLoS Genet.">
        <title>Phylogenetically driven sequencing of extremely halophilic archaea reveals strategies for static and dynamic osmo-response.</title>
        <authorList>
            <person name="Becker E.A."/>
            <person name="Seitzer P.M."/>
            <person name="Tritt A."/>
            <person name="Larsen D."/>
            <person name="Krusor M."/>
            <person name="Yao A.I."/>
            <person name="Wu D."/>
            <person name="Madern D."/>
            <person name="Eisen J.A."/>
            <person name="Darling A.E."/>
            <person name="Facciotti M.T."/>
        </authorList>
    </citation>
    <scope>NUCLEOTIDE SEQUENCE [LARGE SCALE GENOMIC DNA]</scope>
    <source>
        <strain evidence="2 3">DSM 18795</strain>
    </source>
</reference>
<feature type="transmembrane region" description="Helical" evidence="1">
    <location>
        <begin position="383"/>
        <end position="401"/>
    </location>
</feature>
<dbReference type="STRING" id="1227498.C492_10445"/>
<name>L9XH05_9EURY</name>
<keyword evidence="1" id="KW-0472">Membrane</keyword>
<dbReference type="InterPro" id="IPR036927">
    <property type="entry name" value="Cyt_c_oxase-like_su1_sf"/>
</dbReference>
<sequence>MAILGSSMNVPDGVRTDRGPPMAIPFQYFVVALGFLVAGAVGGVLSSLAALPGLGSPAYAHLLLVGWICLTIMGAMTQFVPVWSGVEIHSRRLATVQLWLVAVGLVGLVASLLALALELLPVFAALMLAGIWLFVYNVGRTLLRARPFDFTERHFAVALASFAALAALGFVLALDFALPVLEPVALDRGDVRGAHVTLAVFGAVTATVVGAIAQLGTMFTQTGTDPLYRGLEGLEQATFPVGLILLALGRGAGSTTVATVGAVGVLVGLLAVALVLVRRLAASSTDASPMTDRYWIVAAALFAWIGLAAPAWLLDPIGPGRVLGYPDATALLVFGVFGFVVVGTLYHVVPFIIWIERYSDRVGLEPVPMIDDLYSRRLERADLAATGLGAAGLVVGEFLGLATPVVAASATALGVGFCLFVSNMLLTVHRHDPNGLGYVLRPRLDPTEPTVAEGADAPEPDRDRS</sequence>
<keyword evidence="3" id="KW-1185">Reference proteome</keyword>
<gene>
    <name evidence="2" type="ORF">C492_10445</name>
</gene>
<feature type="transmembrane region" description="Helical" evidence="1">
    <location>
        <begin position="259"/>
        <end position="281"/>
    </location>
</feature>
<feature type="transmembrane region" description="Helical" evidence="1">
    <location>
        <begin position="155"/>
        <end position="174"/>
    </location>
</feature>
<evidence type="ECO:0000256" key="1">
    <source>
        <dbReference type="SAM" id="Phobius"/>
    </source>
</evidence>
<comment type="caution">
    <text evidence="2">The sequence shown here is derived from an EMBL/GenBank/DDBJ whole genome shotgun (WGS) entry which is preliminary data.</text>
</comment>
<dbReference type="Proteomes" id="UP000011531">
    <property type="component" value="Unassembled WGS sequence"/>
</dbReference>
<protein>
    <submittedName>
        <fullName evidence="2">Uncharacterized protein</fullName>
    </submittedName>
</protein>
<feature type="transmembrane region" description="Helical" evidence="1">
    <location>
        <begin position="28"/>
        <end position="50"/>
    </location>
</feature>
<evidence type="ECO:0000313" key="2">
    <source>
        <dbReference type="EMBL" id="ELY60701.1"/>
    </source>
</evidence>
<dbReference type="EMBL" id="AOIA01000093">
    <property type="protein sequence ID" value="ELY60701.1"/>
    <property type="molecule type" value="Genomic_DNA"/>
</dbReference>
<dbReference type="Gene3D" id="1.20.210.10">
    <property type="entry name" value="Cytochrome c oxidase-like, subunit I domain"/>
    <property type="match status" value="1"/>
</dbReference>
<feature type="transmembrane region" description="Helical" evidence="1">
    <location>
        <begin position="333"/>
        <end position="355"/>
    </location>
</feature>
<dbReference type="PATRIC" id="fig|1227498.3.peg.2040"/>
<proteinExistence type="predicted"/>
<keyword evidence="1" id="KW-0812">Transmembrane</keyword>
<keyword evidence="1" id="KW-1133">Transmembrane helix</keyword>
<feature type="transmembrane region" description="Helical" evidence="1">
    <location>
        <begin position="123"/>
        <end position="143"/>
    </location>
</feature>
<feature type="transmembrane region" description="Helical" evidence="1">
    <location>
        <begin position="407"/>
        <end position="426"/>
    </location>
</feature>
<feature type="transmembrane region" description="Helical" evidence="1">
    <location>
        <begin position="293"/>
        <end position="313"/>
    </location>
</feature>